<dbReference type="SUPFAM" id="SSF53474">
    <property type="entry name" value="alpha/beta-Hydrolases"/>
    <property type="match status" value="1"/>
</dbReference>
<dbReference type="AlphaFoldDB" id="A0A218WN61"/>
<evidence type="ECO:0000313" key="4">
    <source>
        <dbReference type="Proteomes" id="UP000197138"/>
    </source>
</evidence>
<dbReference type="PANTHER" id="PTHR23024:SF551">
    <property type="entry name" value="2-HYDROXYISOFLAVANONE DEHYDRATASE-LIKE"/>
    <property type="match status" value="1"/>
</dbReference>
<dbReference type="PANTHER" id="PTHR23024">
    <property type="entry name" value="ARYLACETAMIDE DEACETYLASE"/>
    <property type="match status" value="1"/>
</dbReference>
<dbReference type="Pfam" id="PF07859">
    <property type="entry name" value="Abhydrolase_3"/>
    <property type="match status" value="1"/>
</dbReference>
<evidence type="ECO:0000313" key="3">
    <source>
        <dbReference type="EMBL" id="OWM74225.1"/>
    </source>
</evidence>
<dbReference type="InterPro" id="IPR013094">
    <property type="entry name" value="AB_hydrolase_3"/>
</dbReference>
<reference evidence="4" key="1">
    <citation type="journal article" date="2017" name="Plant J.">
        <title>The pomegranate (Punica granatum L.) genome and the genomics of punicalagin biosynthesis.</title>
        <authorList>
            <person name="Qin G."/>
            <person name="Xu C."/>
            <person name="Ming R."/>
            <person name="Tang H."/>
            <person name="Guyot R."/>
            <person name="Kramer E.M."/>
            <person name="Hu Y."/>
            <person name="Yi X."/>
            <person name="Qi Y."/>
            <person name="Xu X."/>
            <person name="Gao Z."/>
            <person name="Pan H."/>
            <person name="Jian J."/>
            <person name="Tian Y."/>
            <person name="Yue Z."/>
            <person name="Xu Y."/>
        </authorList>
    </citation>
    <scope>NUCLEOTIDE SEQUENCE [LARGE SCALE GENOMIC DNA]</scope>
    <source>
        <strain evidence="4">cv. Dabenzi</strain>
    </source>
</reference>
<accession>A0A218WN61</accession>
<protein>
    <recommendedName>
        <fullName evidence="2">Alpha/beta hydrolase fold-3 domain-containing protein</fullName>
    </recommendedName>
</protein>
<proteinExistence type="inferred from homology"/>
<evidence type="ECO:0000256" key="1">
    <source>
        <dbReference type="ARBA" id="ARBA00010515"/>
    </source>
</evidence>
<dbReference type="Proteomes" id="UP000197138">
    <property type="component" value="Unassembled WGS sequence"/>
</dbReference>
<dbReference type="InterPro" id="IPR029058">
    <property type="entry name" value="AB_hydrolase_fold"/>
</dbReference>
<name>A0A218WN61_PUNGR</name>
<evidence type="ECO:0000259" key="2">
    <source>
        <dbReference type="Pfam" id="PF07859"/>
    </source>
</evidence>
<comment type="similarity">
    <text evidence="1">Belongs to the 'GDXG' lipolytic enzyme family.</text>
</comment>
<dbReference type="GO" id="GO:0016787">
    <property type="term" value="F:hydrolase activity"/>
    <property type="evidence" value="ECO:0007669"/>
    <property type="project" value="InterPro"/>
</dbReference>
<dbReference type="InterPro" id="IPR050466">
    <property type="entry name" value="Carboxylest/Gibb_receptor"/>
</dbReference>
<sequence>MSSLGKKLPILVYFYGGTFCIESAFSFLDHCYLNSSVSEAEMGRVPFEKSITIVARDLYTPSLKGLGCERVLVCVAEKDPLRDRGVWYGELVKKSGWGGELEVFEVEGEDHAFHVLYPETDNAKIMIKRLAYFLMCK</sequence>
<gene>
    <name evidence="3" type="ORF">CDL15_Pgr008538</name>
</gene>
<feature type="domain" description="Alpha/beta hydrolase fold-3" evidence="2">
    <location>
        <begin position="67"/>
        <end position="114"/>
    </location>
</feature>
<dbReference type="EMBL" id="MTKT01003794">
    <property type="protein sequence ID" value="OWM74225.1"/>
    <property type="molecule type" value="Genomic_DNA"/>
</dbReference>
<comment type="caution">
    <text evidence="3">The sequence shown here is derived from an EMBL/GenBank/DDBJ whole genome shotgun (WGS) entry which is preliminary data.</text>
</comment>
<organism evidence="3 4">
    <name type="scientific">Punica granatum</name>
    <name type="common">Pomegranate</name>
    <dbReference type="NCBI Taxonomy" id="22663"/>
    <lineage>
        <taxon>Eukaryota</taxon>
        <taxon>Viridiplantae</taxon>
        <taxon>Streptophyta</taxon>
        <taxon>Embryophyta</taxon>
        <taxon>Tracheophyta</taxon>
        <taxon>Spermatophyta</taxon>
        <taxon>Magnoliopsida</taxon>
        <taxon>eudicotyledons</taxon>
        <taxon>Gunneridae</taxon>
        <taxon>Pentapetalae</taxon>
        <taxon>rosids</taxon>
        <taxon>malvids</taxon>
        <taxon>Myrtales</taxon>
        <taxon>Lythraceae</taxon>
        <taxon>Punica</taxon>
    </lineage>
</organism>
<dbReference type="Gene3D" id="3.40.50.1820">
    <property type="entry name" value="alpha/beta hydrolase"/>
    <property type="match status" value="1"/>
</dbReference>